<dbReference type="NCBIfam" id="NF006579">
    <property type="entry name" value="PRK09104.1"/>
    <property type="match status" value="1"/>
</dbReference>
<dbReference type="RefSeq" id="WP_248667908.1">
    <property type="nucleotide sequence ID" value="NZ_JALPRX010000068.1"/>
</dbReference>
<dbReference type="AlphaFoldDB" id="A0A9X1YGE1"/>
<evidence type="ECO:0000313" key="6">
    <source>
        <dbReference type="Proteomes" id="UP001139516"/>
    </source>
</evidence>
<keyword evidence="3 5" id="KW-0378">Hydrolase</keyword>
<feature type="domain" description="Peptidase M20 dimerisation" evidence="4">
    <location>
        <begin position="208"/>
        <end position="366"/>
    </location>
</feature>
<dbReference type="Pfam" id="PF07687">
    <property type="entry name" value="M20_dimer"/>
    <property type="match status" value="1"/>
</dbReference>
<comment type="caution">
    <text evidence="5">The sequence shown here is derived from an EMBL/GenBank/DDBJ whole genome shotgun (WGS) entry which is preliminary data.</text>
</comment>
<dbReference type="GO" id="GO:0046872">
    <property type="term" value="F:metal ion binding"/>
    <property type="evidence" value="ECO:0007669"/>
    <property type="project" value="UniProtKB-KW"/>
</dbReference>
<dbReference type="Gene3D" id="3.40.630.10">
    <property type="entry name" value="Zn peptidases"/>
    <property type="match status" value="1"/>
</dbReference>
<dbReference type="Gene3D" id="3.30.70.360">
    <property type="match status" value="1"/>
</dbReference>
<keyword evidence="6" id="KW-1185">Reference proteome</keyword>
<dbReference type="EMBL" id="JALPRX010000068">
    <property type="protein sequence ID" value="MCK8785791.1"/>
    <property type="molecule type" value="Genomic_DNA"/>
</dbReference>
<dbReference type="NCBIfam" id="NF006053">
    <property type="entry name" value="PRK08201.1"/>
    <property type="match status" value="1"/>
</dbReference>
<dbReference type="GO" id="GO:0006508">
    <property type="term" value="P:proteolysis"/>
    <property type="evidence" value="ECO:0007669"/>
    <property type="project" value="UniProtKB-KW"/>
</dbReference>
<accession>A0A9X1YGE1</accession>
<keyword evidence="1" id="KW-0645">Protease</keyword>
<dbReference type="PANTHER" id="PTHR43270">
    <property type="entry name" value="BETA-ALA-HIS DIPEPTIDASE"/>
    <property type="match status" value="1"/>
</dbReference>
<dbReference type="SUPFAM" id="SSF53187">
    <property type="entry name" value="Zn-dependent exopeptidases"/>
    <property type="match status" value="1"/>
</dbReference>
<evidence type="ECO:0000259" key="4">
    <source>
        <dbReference type="Pfam" id="PF07687"/>
    </source>
</evidence>
<dbReference type="InterPro" id="IPR011650">
    <property type="entry name" value="Peptidase_M20_dimer"/>
</dbReference>
<dbReference type="EC" id="3.4.13.-" evidence="5"/>
<keyword evidence="2" id="KW-0479">Metal-binding</keyword>
<dbReference type="InterPro" id="IPR051458">
    <property type="entry name" value="Cyt/Met_Dipeptidase"/>
</dbReference>
<evidence type="ECO:0000256" key="3">
    <source>
        <dbReference type="ARBA" id="ARBA00022801"/>
    </source>
</evidence>
<dbReference type="Proteomes" id="UP001139516">
    <property type="component" value="Unassembled WGS sequence"/>
</dbReference>
<evidence type="ECO:0000313" key="5">
    <source>
        <dbReference type="EMBL" id="MCK8785791.1"/>
    </source>
</evidence>
<dbReference type="NCBIfam" id="NF005914">
    <property type="entry name" value="PRK07907.1"/>
    <property type="match status" value="1"/>
</dbReference>
<organism evidence="5 6">
    <name type="scientific">Roseomonas acroporae</name>
    <dbReference type="NCBI Taxonomy" id="2937791"/>
    <lineage>
        <taxon>Bacteria</taxon>
        <taxon>Pseudomonadati</taxon>
        <taxon>Pseudomonadota</taxon>
        <taxon>Alphaproteobacteria</taxon>
        <taxon>Acetobacterales</taxon>
        <taxon>Roseomonadaceae</taxon>
        <taxon>Roseomonas</taxon>
    </lineage>
</organism>
<evidence type="ECO:0000256" key="1">
    <source>
        <dbReference type="ARBA" id="ARBA00022670"/>
    </source>
</evidence>
<evidence type="ECO:0000256" key="2">
    <source>
        <dbReference type="ARBA" id="ARBA00022723"/>
    </source>
</evidence>
<proteinExistence type="predicted"/>
<dbReference type="GO" id="GO:0016805">
    <property type="term" value="F:dipeptidase activity"/>
    <property type="evidence" value="ECO:0007669"/>
    <property type="project" value="UniProtKB-KW"/>
</dbReference>
<reference evidence="5" key="1">
    <citation type="submission" date="2022-04" db="EMBL/GenBank/DDBJ databases">
        <title>Roseomonas acroporae sp. nov., isolated from coral Acropora digitifera.</title>
        <authorList>
            <person name="Sun H."/>
        </authorList>
    </citation>
    <scope>NUCLEOTIDE SEQUENCE</scope>
    <source>
        <strain evidence="5">NAR14</strain>
    </source>
</reference>
<dbReference type="InterPro" id="IPR002933">
    <property type="entry name" value="Peptidase_M20"/>
</dbReference>
<name>A0A9X1YGE1_9PROT</name>
<dbReference type="Pfam" id="PF01546">
    <property type="entry name" value="Peptidase_M20"/>
    <property type="match status" value="1"/>
</dbReference>
<dbReference type="PANTHER" id="PTHR43270:SF12">
    <property type="entry name" value="SUCCINYL-DIAMINOPIMELATE DESUCCINYLASE"/>
    <property type="match status" value="1"/>
</dbReference>
<protein>
    <submittedName>
        <fullName evidence="5">Dipeptidase</fullName>
        <ecNumber evidence="5">3.4.13.-</ecNumber>
    </submittedName>
</protein>
<gene>
    <name evidence="5" type="ORF">M0638_15535</name>
</gene>
<keyword evidence="5" id="KW-0224">Dipeptidase</keyword>
<sequence length="468" mass="49949">MSDPTTAPTTSVLARLDADATAARDRLFDWLRIPSVSAQPAHAGDCVRAAEWVRDQLAAIGFAAELRPTPGHPVVIAHHPGTGPAGAPRLLYYGHYDVQPAEPLDLWVSPPFAPVEVQGPHGPRVVARGAVDDKGQTLMWIEALRAWHAVAGGPPVPVTVVIEGEEETGSTNLDAFLAANRDALRADVAVISDTGMWDIETPAITTRLRGLVYAQIDLFAASRDLHSGLYGGSALNPINLLARILGDLHDAEGRVRLPGFYDGVRELTAEQRAAWDSLGFDEAAFLGEVGLSVPAGERGRSGPERLWARPTADVNGIWGGYTGEGSKTVIAAEAHAKVSFRLVPGQDPAKVEDAFRQFVNERLPADARVEFRMRGGSPGIEIPDDSPWVRAARAVLAEEYGRPAVLIGAGGSIPVVESLRRLLGLDSLLLGFGLADDGMHSPNEKFELRCFHGGARSHARLLGRLAGP</sequence>